<reference evidence="1" key="2">
    <citation type="submission" date="2020-07" db="EMBL/GenBank/DDBJ databases">
        <authorList>
            <person name="Vera ALvarez R."/>
            <person name="Arias-Moreno D.M."/>
            <person name="Jimenez-Jacinto V."/>
            <person name="Jimenez-Bremont J.F."/>
            <person name="Swaminathan K."/>
            <person name="Moose S.P."/>
            <person name="Guerrero-Gonzalez M.L."/>
            <person name="Marino-Ramirez L."/>
            <person name="Landsman D."/>
            <person name="Rodriguez-Kessler M."/>
            <person name="Delgado-Sanchez P."/>
        </authorList>
    </citation>
    <scope>NUCLEOTIDE SEQUENCE</scope>
    <source>
        <tissue evidence="1">Cladode</tissue>
    </source>
</reference>
<evidence type="ECO:0000313" key="1">
    <source>
        <dbReference type="EMBL" id="MBA4668232.1"/>
    </source>
</evidence>
<dbReference type="PANTHER" id="PTHR38542">
    <property type="entry name" value="OS04G0450500 PROTEIN"/>
    <property type="match status" value="1"/>
</dbReference>
<protein>
    <submittedName>
        <fullName evidence="1">Uncharacterized protein</fullName>
    </submittedName>
</protein>
<dbReference type="AlphaFoldDB" id="A0A7C9AGY4"/>
<proteinExistence type="predicted"/>
<dbReference type="EMBL" id="GISG01238835">
    <property type="protein sequence ID" value="MBA4668231.1"/>
    <property type="molecule type" value="Transcribed_RNA"/>
</dbReference>
<dbReference type="EMBL" id="GISG01238836">
    <property type="protein sequence ID" value="MBA4668232.1"/>
    <property type="molecule type" value="Transcribed_RNA"/>
</dbReference>
<dbReference type="Gene3D" id="2.40.50.140">
    <property type="entry name" value="Nucleic acid-binding proteins"/>
    <property type="match status" value="1"/>
</dbReference>
<dbReference type="PANTHER" id="PTHR38542:SF2">
    <property type="entry name" value="REPLICATION FACTOR A C-TERMINAL DOMAIN-CONTAINING PROTEIN"/>
    <property type="match status" value="1"/>
</dbReference>
<reference evidence="1" key="1">
    <citation type="journal article" date="2013" name="J. Plant Res.">
        <title>Effect of fungi and light on seed germination of three Opuntia species from semiarid lands of central Mexico.</title>
        <authorList>
            <person name="Delgado-Sanchez P."/>
            <person name="Jimenez-Bremont J.F."/>
            <person name="Guerrero-Gonzalez Mde L."/>
            <person name="Flores J."/>
        </authorList>
    </citation>
    <scope>NUCLEOTIDE SEQUENCE</scope>
    <source>
        <tissue evidence="1">Cladode</tissue>
    </source>
</reference>
<organism evidence="1">
    <name type="scientific">Opuntia streptacantha</name>
    <name type="common">Prickly pear cactus</name>
    <name type="synonym">Opuntia cardona</name>
    <dbReference type="NCBI Taxonomy" id="393608"/>
    <lineage>
        <taxon>Eukaryota</taxon>
        <taxon>Viridiplantae</taxon>
        <taxon>Streptophyta</taxon>
        <taxon>Embryophyta</taxon>
        <taxon>Tracheophyta</taxon>
        <taxon>Spermatophyta</taxon>
        <taxon>Magnoliopsida</taxon>
        <taxon>eudicotyledons</taxon>
        <taxon>Gunneridae</taxon>
        <taxon>Pentapetalae</taxon>
        <taxon>Caryophyllales</taxon>
        <taxon>Cactineae</taxon>
        <taxon>Cactaceae</taxon>
        <taxon>Opuntioideae</taxon>
        <taxon>Opuntia</taxon>
    </lineage>
</organism>
<name>A0A7C9AGY4_OPUST</name>
<sequence length="422" mass="47545">MAGMGWLGPLIDLSAAASHVGDFVQLVVFVHRSNPIQYKLEKAGTVIRADVHVGDETRPFFCVSLWNKHLAASVSAGQIILLQNVKVMKFGNSVEARTVQYSSILRLIHPYDSLLSKGVDDLMGTCRVRGTAKEKLRRVIEWVQRTRSTLCNELKGGQRSALQNWKVQEDQSLQSCSLLSEVLRLASPCRAIFHASIGEIFLPCPWHEGEQERMFISRQLENRIDYLVEDMICTGCQLCGSPLCSESRAELKTGPLYCKSSSNRLHTVGLIYRPFMLYVWDNSDYIPLLVTNKAAELLFGNIKAEKVYHSYKEQKTHQSLRSLFRAAANVHEPRIGKEEVPQSCPLVGDASSEMKTKDHAAKIPNFYVIWLILLKLLLLQGKNSPLKFEALVNPSVEMEDGRFKMITVSMPLPKYHVPISET</sequence>
<accession>A0A7C9AGY4</accession>
<dbReference type="InterPro" id="IPR012340">
    <property type="entry name" value="NA-bd_OB-fold"/>
</dbReference>